<dbReference type="InterPro" id="IPR003838">
    <property type="entry name" value="ABC3_permease_C"/>
</dbReference>
<evidence type="ECO:0000256" key="1">
    <source>
        <dbReference type="ARBA" id="ARBA00004651"/>
    </source>
</evidence>
<dbReference type="EMBL" id="CP002915">
    <property type="protein sequence ID" value="AEK29613.1"/>
    <property type="molecule type" value="Genomic_DNA"/>
</dbReference>
<feature type="transmembrane region" description="Helical" evidence="7">
    <location>
        <begin position="487"/>
        <end position="516"/>
    </location>
</feature>
<dbReference type="GO" id="GO:0005886">
    <property type="term" value="C:plasma membrane"/>
    <property type="evidence" value="ECO:0007669"/>
    <property type="project" value="UniProtKB-SubCell"/>
</dbReference>
<dbReference type="KEGG" id="bnm:BALAC2494_00957"/>
<feature type="domain" description="ABC3 transporter permease C-terminal" evidence="8">
    <location>
        <begin position="445"/>
        <end position="558"/>
    </location>
</feature>
<evidence type="ECO:0000313" key="10">
    <source>
        <dbReference type="Proteomes" id="UP000008394"/>
    </source>
</evidence>
<keyword evidence="4 7" id="KW-1133">Transmembrane helix</keyword>
<comment type="subcellular location">
    <subcellularLocation>
        <location evidence="1">Cell membrane</location>
        <topology evidence="1">Multi-pass membrane protein</topology>
    </subcellularLocation>
</comment>
<keyword evidence="6" id="KW-0175">Coiled coil</keyword>
<evidence type="ECO:0000256" key="6">
    <source>
        <dbReference type="SAM" id="Coils"/>
    </source>
</evidence>
<evidence type="ECO:0000313" key="9">
    <source>
        <dbReference type="EMBL" id="AEK29613.1"/>
    </source>
</evidence>
<keyword evidence="5 7" id="KW-0472">Membrane</keyword>
<evidence type="ECO:0000256" key="5">
    <source>
        <dbReference type="ARBA" id="ARBA00023136"/>
    </source>
</evidence>
<protein>
    <submittedName>
        <fullName evidence="9">Transporter</fullName>
    </submittedName>
</protein>
<dbReference type="PANTHER" id="PTHR30287">
    <property type="entry name" value="MEMBRANE COMPONENT OF PREDICTED ABC SUPERFAMILY METABOLITE UPTAKE TRANSPORTER"/>
    <property type="match status" value="1"/>
</dbReference>
<dbReference type="InterPro" id="IPR038766">
    <property type="entry name" value="Membrane_comp_ABC_pdt"/>
</dbReference>
<evidence type="ECO:0000256" key="3">
    <source>
        <dbReference type="ARBA" id="ARBA00022692"/>
    </source>
</evidence>
<feature type="domain" description="ABC3 transporter permease C-terminal" evidence="8">
    <location>
        <begin position="865"/>
        <end position="970"/>
    </location>
</feature>
<evidence type="ECO:0000256" key="4">
    <source>
        <dbReference type="ARBA" id="ARBA00022989"/>
    </source>
</evidence>
<keyword evidence="3 7" id="KW-0812">Transmembrane</keyword>
<reference evidence="9 10" key="1">
    <citation type="journal article" date="2011" name="J. Bacteriol.">
        <title>Genome Sequence of the Probiotic Strain Bifidobacterium animalis subsp. lactis CNCM I-2494.</title>
        <authorList>
            <person name="Chervaux C."/>
            <person name="Grimaldi C."/>
            <person name="Bolotin A."/>
            <person name="Quinquis B."/>
            <person name="Legrain-Raspaud S."/>
            <person name="van Hylckama Vlieg J.E."/>
            <person name="Denariaz G."/>
            <person name="Smokvina T."/>
        </authorList>
    </citation>
    <scope>NUCLEOTIDE SEQUENCE [LARGE SCALE GENOMIC DNA]</scope>
    <source>
        <strain evidence="9 10">CNCM I-2494</strain>
    </source>
</reference>
<gene>
    <name evidence="9" type="ORF">BALAC2494_00957</name>
</gene>
<feature type="transmembrane region" description="Helical" evidence="7">
    <location>
        <begin position="536"/>
        <end position="557"/>
    </location>
</feature>
<feature type="transmembrane region" description="Helical" evidence="7">
    <location>
        <begin position="858"/>
        <end position="881"/>
    </location>
</feature>
<feature type="transmembrane region" description="Helical" evidence="7">
    <location>
        <begin position="445"/>
        <end position="466"/>
    </location>
</feature>
<evidence type="ECO:0000259" key="8">
    <source>
        <dbReference type="Pfam" id="PF02687"/>
    </source>
</evidence>
<dbReference type="Gene3D" id="1.20.1600.10">
    <property type="entry name" value="Outer membrane efflux proteins (OEP)"/>
    <property type="match status" value="1"/>
</dbReference>
<dbReference type="Proteomes" id="UP000008394">
    <property type="component" value="Chromosome"/>
</dbReference>
<evidence type="ECO:0000256" key="7">
    <source>
        <dbReference type="SAM" id="Phobius"/>
    </source>
</evidence>
<proteinExistence type="predicted"/>
<feature type="transmembrane region" description="Helical" evidence="7">
    <location>
        <begin position="914"/>
        <end position="933"/>
    </location>
</feature>
<evidence type="ECO:0000256" key="2">
    <source>
        <dbReference type="ARBA" id="ARBA00022475"/>
    </source>
</evidence>
<sequence>MNGRGGEMARRKGVPVGDADVHAQIADSGSLHAEHGHARAVGSAFLLDTMRSGLHAWKPFLSILIITMLGVAVLTGIYAGCRDTFAAANRFYRAQGLHDVQVISTMGLTDADVDALRQVEGVEQAQGMRMIRVKVADGDGKQLNATLEEPASGSPAALDRPYVNEGWLPSKPGEVAVTAQFTHDTHKKLGDTVEVAADGEDDGTHGLKIVGIVTDPSDLTNPGGYSGSAFRSSVTNDYTFYTAPDGIQRTFVKADGTPIAAADPKVYGSIVLRLDDAENEDAFTASYDDLVSGTVKRIENGVQAKREQARRNALVEEAQNKLDAEKKKAFDQIDAAQAKLDAQRRQLDDQLKQLDAQTAQIPVGVPEPAQLAEAQRQWAAADTKLREAQQAIDTQRNEAFSAFAAEQQKVDGIATPRWYVQSRSALAGFSSLKSDISSIESLGKAFPIVFLVVAVMMSLTTMSRLVEEDRGLVGTYLGLGYGRIAITLRYALFALLACLIGGGLGLLIGFLGIPAFLLVVIRGLYAIPDLRLEYDWLYGSLGVLLFVVGVLGAALIASVREMRQMPAALMRPKAPKAGSRILLERVRPLWSRMSFLNKVTARNIFRFKARLIMTVGGVAGCTALILCGLAINDTVAALGPNQYRGVDQYDMLAVANDGDEQALRKKLVSDGTTTAIMETRIENGEITNANDRGTNVQLTVVPQRQLGELNTMFDLQPAQGDSLLGWVHGGNRNQPVRLDNSGIIVAQSAAQSLGIKAGSEVTLRGDGTQPHKVKVAQVTRSLIGAEAFISEDLYHQLFPAQQAGDGGTEPAITWNAVYAKLKGSDSEQSEYVQHLKNEATVMSATSCAQQAEDFKFDLMGAVVALIVALAGSLALVVLFTLAHTNVSERLREMATLKVLGFYGREVHHYVNREMMVLTVMGIVIGLPLGRWVSGLLTNALNMPGIYFEVHISWWSYIITVVATLAFAWLVQLFVNPVLDRIDPVSSLKSVE</sequence>
<accession>A0A806FHQ3</accession>
<feature type="transmembrane region" description="Helical" evidence="7">
    <location>
        <begin position="60"/>
        <end position="80"/>
    </location>
</feature>
<feature type="transmembrane region" description="Helical" evidence="7">
    <location>
        <begin position="953"/>
        <end position="974"/>
    </location>
</feature>
<name>A0A806FHQ3_BIFAN</name>
<organism evidence="9 10">
    <name type="scientific">Bifidobacterium animalis subsp. lactis CNCM I-2494</name>
    <dbReference type="NCBI Taxonomy" id="1042403"/>
    <lineage>
        <taxon>Bacteria</taxon>
        <taxon>Bacillati</taxon>
        <taxon>Actinomycetota</taxon>
        <taxon>Actinomycetes</taxon>
        <taxon>Bifidobacteriales</taxon>
        <taxon>Bifidobacteriaceae</taxon>
        <taxon>Bifidobacterium</taxon>
    </lineage>
</organism>
<keyword evidence="2" id="KW-1003">Cell membrane</keyword>
<feature type="transmembrane region" description="Helical" evidence="7">
    <location>
        <begin position="611"/>
        <end position="631"/>
    </location>
</feature>
<dbReference type="AlphaFoldDB" id="A0A806FHQ3"/>
<feature type="coiled-coil region" evidence="6">
    <location>
        <begin position="319"/>
        <end position="391"/>
    </location>
</feature>
<dbReference type="Pfam" id="PF02687">
    <property type="entry name" value="FtsX"/>
    <property type="match status" value="2"/>
</dbReference>
<dbReference type="PANTHER" id="PTHR30287:SF1">
    <property type="entry name" value="INNER MEMBRANE PROTEIN"/>
    <property type="match status" value="1"/>
</dbReference>